<dbReference type="Pfam" id="PF14389">
    <property type="entry name" value="Lzipper-MIP1"/>
    <property type="match status" value="1"/>
</dbReference>
<dbReference type="PROSITE" id="PS50003">
    <property type="entry name" value="PH_DOMAIN"/>
    <property type="match status" value="1"/>
</dbReference>
<feature type="domain" description="Rho-GAP" evidence="5">
    <location>
        <begin position="203"/>
        <end position="402"/>
    </location>
</feature>
<feature type="compositionally biased region" description="Polar residues" evidence="3">
    <location>
        <begin position="862"/>
        <end position="874"/>
    </location>
</feature>
<accession>A0A2G5D0N3</accession>
<dbReference type="STRING" id="218851.A0A2G5D0N3"/>
<feature type="compositionally biased region" description="Basic and acidic residues" evidence="3">
    <location>
        <begin position="767"/>
        <end position="806"/>
    </location>
</feature>
<dbReference type="Gene3D" id="1.10.555.10">
    <property type="entry name" value="Rho GTPase activation protein"/>
    <property type="match status" value="1"/>
</dbReference>
<protein>
    <recommendedName>
        <fullName evidence="8">Rho-GAP domain-containing protein</fullName>
    </recommendedName>
</protein>
<feature type="compositionally biased region" description="Acidic residues" evidence="3">
    <location>
        <begin position="418"/>
        <end position="449"/>
    </location>
</feature>
<keyword evidence="1" id="KW-0343">GTPase activation</keyword>
<dbReference type="CDD" id="cd00821">
    <property type="entry name" value="PH"/>
    <property type="match status" value="1"/>
</dbReference>
<keyword evidence="2" id="KW-0175">Coiled coil</keyword>
<dbReference type="SMART" id="SM00233">
    <property type="entry name" value="PH"/>
    <property type="match status" value="1"/>
</dbReference>
<dbReference type="Pfam" id="PF00169">
    <property type="entry name" value="PH"/>
    <property type="match status" value="1"/>
</dbReference>
<dbReference type="PANTHER" id="PTHR46265:SF21">
    <property type="entry name" value="RHO GTPASE-ACTIVATING PROTEIN REN1-LIKE ISOFORM X1"/>
    <property type="match status" value="1"/>
</dbReference>
<dbReference type="FunCoup" id="A0A2G5D0N3">
    <property type="interactions" value="41"/>
</dbReference>
<dbReference type="Gene3D" id="2.30.29.30">
    <property type="entry name" value="Pleckstrin-homology domain (PH domain)/Phosphotyrosine-binding domain (PTB)"/>
    <property type="match status" value="1"/>
</dbReference>
<dbReference type="CDD" id="cd00159">
    <property type="entry name" value="RhoGAP"/>
    <property type="match status" value="1"/>
</dbReference>
<evidence type="ECO:0000259" key="5">
    <source>
        <dbReference type="PROSITE" id="PS50238"/>
    </source>
</evidence>
<dbReference type="SUPFAM" id="SSF48350">
    <property type="entry name" value="GTPase activation domain, GAP"/>
    <property type="match status" value="1"/>
</dbReference>
<dbReference type="InterPro" id="IPR000198">
    <property type="entry name" value="RhoGAP_dom"/>
</dbReference>
<dbReference type="EMBL" id="KZ305048">
    <property type="protein sequence ID" value="PIA37076.1"/>
    <property type="molecule type" value="Genomic_DNA"/>
</dbReference>
<name>A0A2G5D0N3_AQUCA</name>
<feature type="compositionally biased region" description="Low complexity" evidence="3">
    <location>
        <begin position="465"/>
        <end position="477"/>
    </location>
</feature>
<feature type="compositionally biased region" description="Polar residues" evidence="3">
    <location>
        <begin position="504"/>
        <end position="513"/>
    </location>
</feature>
<sequence>MSVIDVRDVIQNKGMGSRNAEINQGDGGSSSAPPPAPSLDQPRSRAGNTVFKSGPLLISSKGIGWTSWKKRWFILTRTSLVFFRSDPSVIPQKGSEVNLTLGGIDLNNSGSVVVKEDKKLLTVLFPDGRDGRAFTLKAESSEDLHDWKTALENALAQAPSAALAMGQNGIFRNDPADTVEGGFEKWSNRCPVKSLVVGRPILLALEDIDGTPSFLEKALTFIEQYGVKVEGILRQSADVDLVNRRVREYEDGRNEFSSDEDAHLIADCVKHVIRGLPSSPVPASCCNALLEACRADRGGRINAMRAAVADTFPEPNRRLLQRILKMMQIVASHKSENRMSSSAVSACMAPLLLRPLLEGDCELENDFNMGGDGSVQLLQAAAAANHAQAIVITLLEEYDNIFGEFPLQDGSVSPELYTDSEESGSEGDEPTDDDENLEDDDENLDDDEDSVVRHNLATDSEDEGASSGTISGSSYTGDDQYDNKGSEDSGSEFGSAEGGEVEATQMTSSGTQTSLSQNDSIQNNNNLQNKCNIHPEMATSECQESLEDDPPSTSPMLEEIDQSHSSFSTKSTDKINEAMPVARRPTVWGRTSARKNLSMESVEYGNEDEVEIQKLELNKIDLQKKIVKEVKENKALHANLENRKKALQERRLALEQDVTELQGQLQKEKDLRATMEARLNKPLGRSSISPNIDNKTKAELEEISQAEEDVVNLKKKVADLHLQLNQQSKNKYGSVCASCGQPQQREYHSEHQKNQEEDLDTTGAASLRDRSRNSEDGSSRTEAGHVITEETHLFPKKQLAEKDQIEARTSSTSKKSSTKVELTSTQPLHLEQGTATTSTALSKLTTRLNFLKERRTQIVNELQNIENSRGSDSQLLAAPPRMHPR</sequence>
<dbReference type="Proteomes" id="UP000230069">
    <property type="component" value="Unassembled WGS sequence"/>
</dbReference>
<feature type="region of interest" description="Disordered" evidence="3">
    <location>
        <begin position="405"/>
        <end position="587"/>
    </location>
</feature>
<evidence type="ECO:0000313" key="6">
    <source>
        <dbReference type="EMBL" id="PIA37076.1"/>
    </source>
</evidence>
<evidence type="ECO:0000256" key="1">
    <source>
        <dbReference type="ARBA" id="ARBA00022468"/>
    </source>
</evidence>
<organism evidence="6 7">
    <name type="scientific">Aquilegia coerulea</name>
    <name type="common">Rocky mountain columbine</name>
    <dbReference type="NCBI Taxonomy" id="218851"/>
    <lineage>
        <taxon>Eukaryota</taxon>
        <taxon>Viridiplantae</taxon>
        <taxon>Streptophyta</taxon>
        <taxon>Embryophyta</taxon>
        <taxon>Tracheophyta</taxon>
        <taxon>Spermatophyta</taxon>
        <taxon>Magnoliopsida</taxon>
        <taxon>Ranunculales</taxon>
        <taxon>Ranunculaceae</taxon>
        <taxon>Thalictroideae</taxon>
        <taxon>Aquilegia</taxon>
    </lineage>
</organism>
<feature type="region of interest" description="Disordered" evidence="3">
    <location>
        <begin position="862"/>
        <end position="885"/>
    </location>
</feature>
<dbReference type="GO" id="GO:0007165">
    <property type="term" value="P:signal transduction"/>
    <property type="evidence" value="ECO:0007669"/>
    <property type="project" value="InterPro"/>
</dbReference>
<evidence type="ECO:0000259" key="4">
    <source>
        <dbReference type="PROSITE" id="PS50003"/>
    </source>
</evidence>
<feature type="coiled-coil region" evidence="2">
    <location>
        <begin position="612"/>
        <end position="730"/>
    </location>
</feature>
<feature type="region of interest" description="Disordered" evidence="3">
    <location>
        <begin position="746"/>
        <end position="828"/>
    </location>
</feature>
<dbReference type="InterPro" id="IPR052799">
    <property type="entry name" value="Rho_GAP_Regulators"/>
</dbReference>
<dbReference type="AlphaFoldDB" id="A0A2G5D0N3"/>
<evidence type="ECO:0000256" key="3">
    <source>
        <dbReference type="SAM" id="MobiDB-lite"/>
    </source>
</evidence>
<dbReference type="EMBL" id="KZ305048">
    <property type="protein sequence ID" value="PIA37072.1"/>
    <property type="molecule type" value="Genomic_DNA"/>
</dbReference>
<dbReference type="PANTHER" id="PTHR46265">
    <property type="entry name" value="RHO GTPASE-ACTIVATING PROTEIN 7"/>
    <property type="match status" value="1"/>
</dbReference>
<feature type="compositionally biased region" description="Basic and acidic residues" evidence="3">
    <location>
        <begin position="746"/>
        <end position="756"/>
    </location>
</feature>
<feature type="domain" description="PH" evidence="4">
    <location>
        <begin position="49"/>
        <end position="156"/>
    </location>
</feature>
<dbReference type="InterPro" id="IPR011993">
    <property type="entry name" value="PH-like_dom_sf"/>
</dbReference>
<reference evidence="6 7" key="1">
    <citation type="submission" date="2017-09" db="EMBL/GenBank/DDBJ databases">
        <title>WGS assembly of Aquilegia coerulea Goldsmith.</title>
        <authorList>
            <person name="Hodges S."/>
            <person name="Kramer E."/>
            <person name="Nordborg M."/>
            <person name="Tomkins J."/>
            <person name="Borevitz J."/>
            <person name="Derieg N."/>
            <person name="Yan J."/>
            <person name="Mihaltcheva S."/>
            <person name="Hayes R.D."/>
            <person name="Rokhsar D."/>
        </authorList>
    </citation>
    <scope>NUCLEOTIDE SEQUENCE [LARGE SCALE GENOMIC DNA]</scope>
    <source>
        <strain evidence="7">cv. Goldsmith</strain>
    </source>
</reference>
<feature type="compositionally biased region" description="Low complexity" evidence="3">
    <location>
        <begin position="514"/>
        <end position="529"/>
    </location>
</feature>
<dbReference type="OrthoDB" id="2157866at2759"/>
<dbReference type="Pfam" id="PF00620">
    <property type="entry name" value="RhoGAP"/>
    <property type="match status" value="1"/>
</dbReference>
<feature type="region of interest" description="Disordered" evidence="3">
    <location>
        <begin position="14"/>
        <end position="48"/>
    </location>
</feature>
<keyword evidence="7" id="KW-1185">Reference proteome</keyword>
<evidence type="ECO:0008006" key="8">
    <source>
        <dbReference type="Google" id="ProtNLM"/>
    </source>
</evidence>
<proteinExistence type="predicted"/>
<dbReference type="SUPFAM" id="SSF50729">
    <property type="entry name" value="PH domain-like"/>
    <property type="match status" value="1"/>
</dbReference>
<dbReference type="SMART" id="SM00324">
    <property type="entry name" value="RhoGAP"/>
    <property type="match status" value="1"/>
</dbReference>
<gene>
    <name evidence="6" type="ORF">AQUCO_03100080v1</name>
</gene>
<dbReference type="GO" id="GO:0005096">
    <property type="term" value="F:GTPase activator activity"/>
    <property type="evidence" value="ECO:0007669"/>
    <property type="project" value="UniProtKB-KW"/>
</dbReference>
<dbReference type="InterPro" id="IPR008936">
    <property type="entry name" value="Rho_GTPase_activation_prot"/>
</dbReference>
<dbReference type="InterPro" id="IPR025757">
    <property type="entry name" value="MIP1_Leuzipper"/>
</dbReference>
<evidence type="ECO:0000313" key="7">
    <source>
        <dbReference type="Proteomes" id="UP000230069"/>
    </source>
</evidence>
<dbReference type="PROSITE" id="PS50238">
    <property type="entry name" value="RHOGAP"/>
    <property type="match status" value="1"/>
</dbReference>
<evidence type="ECO:0000256" key="2">
    <source>
        <dbReference type="SAM" id="Coils"/>
    </source>
</evidence>
<dbReference type="InterPro" id="IPR001849">
    <property type="entry name" value="PH_domain"/>
</dbReference>